<feature type="compositionally biased region" description="Polar residues" evidence="1">
    <location>
        <begin position="117"/>
        <end position="135"/>
    </location>
</feature>
<dbReference type="Proteomes" id="UP000821853">
    <property type="component" value="Unassembled WGS sequence"/>
</dbReference>
<proteinExistence type="predicted"/>
<accession>A0A9J6GT40</accession>
<sequence>MQPRIPQGKRLQITGMSMSGLGHKKIAQATGVAEASVEIIRAYRDEGQIADAPRCLTKKITEKRRTYRLFQIFCVSDNPFITAGEIRAVLGLNVSNELTRQRLREADSLTMPEQKHSPSLKSISNGQLMTGITSR</sequence>
<dbReference type="AlphaFoldDB" id="A0A9J6GT40"/>
<dbReference type="EMBL" id="JABSTR010000008">
    <property type="protein sequence ID" value="KAH9378001.1"/>
    <property type="molecule type" value="Genomic_DNA"/>
</dbReference>
<gene>
    <name evidence="2" type="ORF">HPB48_000214</name>
</gene>
<name>A0A9J6GT40_HAELO</name>
<evidence type="ECO:0000313" key="3">
    <source>
        <dbReference type="Proteomes" id="UP000821853"/>
    </source>
</evidence>
<evidence type="ECO:0000313" key="2">
    <source>
        <dbReference type="EMBL" id="KAH9378001.1"/>
    </source>
</evidence>
<keyword evidence="3" id="KW-1185">Reference proteome</keyword>
<organism evidence="2 3">
    <name type="scientific">Haemaphysalis longicornis</name>
    <name type="common">Bush tick</name>
    <dbReference type="NCBI Taxonomy" id="44386"/>
    <lineage>
        <taxon>Eukaryota</taxon>
        <taxon>Metazoa</taxon>
        <taxon>Ecdysozoa</taxon>
        <taxon>Arthropoda</taxon>
        <taxon>Chelicerata</taxon>
        <taxon>Arachnida</taxon>
        <taxon>Acari</taxon>
        <taxon>Parasitiformes</taxon>
        <taxon>Ixodida</taxon>
        <taxon>Ixodoidea</taxon>
        <taxon>Ixodidae</taxon>
        <taxon>Haemaphysalinae</taxon>
        <taxon>Haemaphysalis</taxon>
    </lineage>
</organism>
<dbReference type="VEuPathDB" id="VectorBase:HLOH_064260"/>
<protein>
    <submittedName>
        <fullName evidence="2">Uncharacterized protein</fullName>
    </submittedName>
</protein>
<reference evidence="2 3" key="1">
    <citation type="journal article" date="2020" name="Cell">
        <title>Large-Scale Comparative Analyses of Tick Genomes Elucidate Their Genetic Diversity and Vector Capacities.</title>
        <authorList>
            <consortium name="Tick Genome and Microbiome Consortium (TIGMIC)"/>
            <person name="Jia N."/>
            <person name="Wang J."/>
            <person name="Shi W."/>
            <person name="Du L."/>
            <person name="Sun Y."/>
            <person name="Zhan W."/>
            <person name="Jiang J.F."/>
            <person name="Wang Q."/>
            <person name="Zhang B."/>
            <person name="Ji P."/>
            <person name="Bell-Sakyi L."/>
            <person name="Cui X.M."/>
            <person name="Yuan T.T."/>
            <person name="Jiang B.G."/>
            <person name="Yang W.F."/>
            <person name="Lam T.T."/>
            <person name="Chang Q.C."/>
            <person name="Ding S.J."/>
            <person name="Wang X.J."/>
            <person name="Zhu J.G."/>
            <person name="Ruan X.D."/>
            <person name="Zhao L."/>
            <person name="Wei J.T."/>
            <person name="Ye R.Z."/>
            <person name="Que T.C."/>
            <person name="Du C.H."/>
            <person name="Zhou Y.H."/>
            <person name="Cheng J.X."/>
            <person name="Dai P.F."/>
            <person name="Guo W.B."/>
            <person name="Han X.H."/>
            <person name="Huang E.J."/>
            <person name="Li L.F."/>
            <person name="Wei W."/>
            <person name="Gao Y.C."/>
            <person name="Liu J.Z."/>
            <person name="Shao H.Z."/>
            <person name="Wang X."/>
            <person name="Wang C.C."/>
            <person name="Yang T.C."/>
            <person name="Huo Q.B."/>
            <person name="Li W."/>
            <person name="Chen H.Y."/>
            <person name="Chen S.E."/>
            <person name="Zhou L.G."/>
            <person name="Ni X.B."/>
            <person name="Tian J.H."/>
            <person name="Sheng Y."/>
            <person name="Liu T."/>
            <person name="Pan Y.S."/>
            <person name="Xia L.Y."/>
            <person name="Li J."/>
            <person name="Zhao F."/>
            <person name="Cao W.C."/>
        </authorList>
    </citation>
    <scope>NUCLEOTIDE SEQUENCE [LARGE SCALE GENOMIC DNA]</scope>
    <source>
        <strain evidence="2">HaeL-2018</strain>
    </source>
</reference>
<comment type="caution">
    <text evidence="2">The sequence shown here is derived from an EMBL/GenBank/DDBJ whole genome shotgun (WGS) entry which is preliminary data.</text>
</comment>
<dbReference type="OrthoDB" id="6376364at2759"/>
<evidence type="ECO:0000256" key="1">
    <source>
        <dbReference type="SAM" id="MobiDB-lite"/>
    </source>
</evidence>
<feature type="region of interest" description="Disordered" evidence="1">
    <location>
        <begin position="105"/>
        <end position="135"/>
    </location>
</feature>